<feature type="domain" description="Soluble ligand binding" evidence="17">
    <location>
        <begin position="582"/>
        <end position="625"/>
    </location>
</feature>
<evidence type="ECO:0000256" key="2">
    <source>
        <dbReference type="ARBA" id="ARBA00009450"/>
    </source>
</evidence>
<evidence type="ECO:0000256" key="13">
    <source>
        <dbReference type="ARBA" id="ARBA00023237"/>
    </source>
</evidence>
<dbReference type="PANTHER" id="PTHR33619">
    <property type="entry name" value="POLYSACCHARIDE EXPORT PROTEIN GFCE-RELATED"/>
    <property type="match status" value="1"/>
</dbReference>
<dbReference type="PANTHER" id="PTHR33619:SF3">
    <property type="entry name" value="POLYSACCHARIDE EXPORT PROTEIN GFCE-RELATED"/>
    <property type="match status" value="1"/>
</dbReference>
<feature type="domain" description="Soluble ligand binding" evidence="17">
    <location>
        <begin position="299"/>
        <end position="348"/>
    </location>
</feature>
<dbReference type="InterPro" id="IPR054765">
    <property type="entry name" value="SLBB_dom"/>
</dbReference>
<keyword evidence="4" id="KW-1134">Transmembrane beta strand</keyword>
<dbReference type="EMBL" id="QUOU01000001">
    <property type="protein sequence ID" value="REL26100.1"/>
    <property type="molecule type" value="Genomic_DNA"/>
</dbReference>
<keyword evidence="5" id="KW-0762">Sugar transport</keyword>
<evidence type="ECO:0000256" key="14">
    <source>
        <dbReference type="ARBA" id="ARBA00023288"/>
    </source>
</evidence>
<dbReference type="OrthoDB" id="9808948at2"/>
<keyword evidence="6" id="KW-0812">Transmembrane</keyword>
<keyword evidence="13" id="KW-0998">Cell outer membrane</keyword>
<keyword evidence="11" id="KW-0472">Membrane</keyword>
<feature type="domain" description="Soluble ligand binding" evidence="17">
    <location>
        <begin position="685"/>
        <end position="715"/>
    </location>
</feature>
<evidence type="ECO:0000256" key="15">
    <source>
        <dbReference type="SAM" id="SignalP"/>
    </source>
</evidence>
<keyword evidence="9" id="KW-0406">Ion transport</keyword>
<evidence type="ECO:0000259" key="17">
    <source>
        <dbReference type="Pfam" id="PF10531"/>
    </source>
</evidence>
<feature type="domain" description="Polysaccharide export protein N-terminal" evidence="16">
    <location>
        <begin position="136"/>
        <end position="209"/>
    </location>
</feature>
<keyword evidence="14" id="KW-0449">Lipoprotein</keyword>
<dbReference type="InterPro" id="IPR003715">
    <property type="entry name" value="Poly_export_N"/>
</dbReference>
<evidence type="ECO:0000259" key="18">
    <source>
        <dbReference type="Pfam" id="PF22461"/>
    </source>
</evidence>
<keyword evidence="3" id="KW-0813">Transport</keyword>
<evidence type="ECO:0000256" key="3">
    <source>
        <dbReference type="ARBA" id="ARBA00022448"/>
    </source>
</evidence>
<protein>
    <submittedName>
        <fullName evidence="19">Polysaccharide biosynthesis/export protein</fullName>
    </submittedName>
</protein>
<feature type="chain" id="PRO_5017626370" evidence="15">
    <location>
        <begin position="24"/>
        <end position="912"/>
    </location>
</feature>
<gene>
    <name evidence="19" type="ORF">DXX93_05600</name>
</gene>
<evidence type="ECO:0000256" key="6">
    <source>
        <dbReference type="ARBA" id="ARBA00022692"/>
    </source>
</evidence>
<comment type="similarity">
    <text evidence="2">Belongs to the BexD/CtrA/VexA family.</text>
</comment>
<sequence>MKYISTKFMSAILGMTLSVSAIAAQAPSSITPQQLEQFKKLPVSQQRALAQSMGIDYNAIRKQLQGGANTSDEEGVNEQQTIYPRGTQFDEFGNPILPQDEMLAEEEEEETEPQPFGYDVFANAPFTFAPTMDIAVPADYIIGAGDTIKLQMFGKESDEFELEVNRQGDVVIPNLGPFSVAGLTYTEVKRYFSAEIKKKVLGVDVVVTLADLRSMRVFVAGDAFKPGPYVMSALSSVTHAIFAAGGINDIGSLRNIQVKRAGKLVTTLDLYDLLIYGDSSNDILLKSGDVVFVAPVGERVTVTGEVKRPAIYELSSNDDFNAVVKMAGGLLPSAYPTASVVERFNERNIRTIVNVDLTQQTQLAKAVKGGDVLKVLKTSEQYDDSVTVIGAVTRPGKYQWQKGHKISDLIPNIHAYMLDDADLNYSLIIREKDIGRNIEVLQFSLFKALSDVNSDDNLMLEPHDRILVFSINDRNASADDSLDLLAMTQEELRKREKQLAEEQYKERMFWLQYGEEEPLEEFDELDESLKLAEKSLEELTGGTYEEDVDPKDIAIFSRQKLLAPVIRKLQHQAASGEPLQLIEVVGAVKYPGIYPLAKNSQVNDLVAASGGLLESAYLERAEITRNEIIDNKARKSAININLHSALAGENGHNITIRSKDRLNIHVIPAWQENHIVELRGEFLFPGKYTIQRGETLGQLIERAGGFTEFAYKEGSVFTREKLKQLELQNILKVTESLRSEIASKSLSQKDSQAIDYEQARLLLSDLTKVQPVGRLVVDIPQIQQDANADILLENGDVLFVPTKQNSINVVGQVQVATSHIYKQGLDAFDYVELSGGTKQQADNKRIYVIKANGQVMIPEAANWFTSNVNSLSPGDTVVVPLDSYFVDNLSLWALGTQIVYQASVAIAAIAGL</sequence>
<dbReference type="GO" id="GO:0006811">
    <property type="term" value="P:monoatomic ion transport"/>
    <property type="evidence" value="ECO:0007669"/>
    <property type="project" value="UniProtKB-KW"/>
</dbReference>
<evidence type="ECO:0000256" key="4">
    <source>
        <dbReference type="ARBA" id="ARBA00022452"/>
    </source>
</evidence>
<keyword evidence="10" id="KW-0626">Porin</keyword>
<proteinExistence type="inferred from homology"/>
<organism evidence="19 20">
    <name type="scientific">Thalassotalea euphylliae</name>
    <dbReference type="NCBI Taxonomy" id="1655234"/>
    <lineage>
        <taxon>Bacteria</taxon>
        <taxon>Pseudomonadati</taxon>
        <taxon>Pseudomonadota</taxon>
        <taxon>Gammaproteobacteria</taxon>
        <taxon>Alteromonadales</taxon>
        <taxon>Colwelliaceae</taxon>
        <taxon>Thalassotalea</taxon>
    </lineage>
</organism>
<dbReference type="AlphaFoldDB" id="A0A3E0TP75"/>
<name>A0A3E0TP75_9GAMM</name>
<comment type="subcellular location">
    <subcellularLocation>
        <location evidence="1">Cell outer membrane</location>
        <topology evidence="1">Multi-pass membrane protein</topology>
    </subcellularLocation>
</comment>
<dbReference type="Proteomes" id="UP000256478">
    <property type="component" value="Unassembled WGS sequence"/>
</dbReference>
<dbReference type="GO" id="GO:0015159">
    <property type="term" value="F:polysaccharide transmembrane transporter activity"/>
    <property type="evidence" value="ECO:0007669"/>
    <property type="project" value="InterPro"/>
</dbReference>
<feature type="domain" description="SLBB" evidence="18">
    <location>
        <begin position="216"/>
        <end position="293"/>
    </location>
</feature>
<evidence type="ECO:0000256" key="10">
    <source>
        <dbReference type="ARBA" id="ARBA00023114"/>
    </source>
</evidence>
<evidence type="ECO:0000256" key="12">
    <source>
        <dbReference type="ARBA" id="ARBA00023139"/>
    </source>
</evidence>
<evidence type="ECO:0000256" key="11">
    <source>
        <dbReference type="ARBA" id="ARBA00023136"/>
    </source>
</evidence>
<keyword evidence="7 15" id="KW-0732">Signal</keyword>
<dbReference type="Pfam" id="PF22461">
    <property type="entry name" value="SLBB_2"/>
    <property type="match status" value="1"/>
</dbReference>
<dbReference type="GO" id="GO:0015288">
    <property type="term" value="F:porin activity"/>
    <property type="evidence" value="ECO:0007669"/>
    <property type="project" value="UniProtKB-KW"/>
</dbReference>
<comment type="caution">
    <text evidence="19">The sequence shown here is derived from an EMBL/GenBank/DDBJ whole genome shotgun (WGS) entry which is preliminary data.</text>
</comment>
<evidence type="ECO:0000256" key="9">
    <source>
        <dbReference type="ARBA" id="ARBA00023065"/>
    </source>
</evidence>
<accession>A0A3E0TP75</accession>
<feature type="signal peptide" evidence="15">
    <location>
        <begin position="1"/>
        <end position="23"/>
    </location>
</feature>
<dbReference type="RefSeq" id="WP_116007221.1">
    <property type="nucleotide sequence ID" value="NZ_QUOU01000001.1"/>
</dbReference>
<dbReference type="InterPro" id="IPR049712">
    <property type="entry name" value="Poly_export"/>
</dbReference>
<dbReference type="Pfam" id="PF02563">
    <property type="entry name" value="Poly_export"/>
    <property type="match status" value="1"/>
</dbReference>
<keyword evidence="12" id="KW-0564">Palmitate</keyword>
<dbReference type="InterPro" id="IPR019554">
    <property type="entry name" value="Soluble_ligand-bd"/>
</dbReference>
<dbReference type="GO" id="GO:0009279">
    <property type="term" value="C:cell outer membrane"/>
    <property type="evidence" value="ECO:0007669"/>
    <property type="project" value="UniProtKB-SubCell"/>
</dbReference>
<evidence type="ECO:0000313" key="20">
    <source>
        <dbReference type="Proteomes" id="UP000256478"/>
    </source>
</evidence>
<keyword evidence="8" id="KW-0625">Polysaccharide transport</keyword>
<reference evidence="19 20" key="1">
    <citation type="submission" date="2018-08" db="EMBL/GenBank/DDBJ databases">
        <title>Thalassotalea euphylliae genome.</title>
        <authorList>
            <person name="Summers S."/>
            <person name="Rice S.A."/>
            <person name="Freckelton M.L."/>
            <person name="Nedved B.T."/>
            <person name="Hadfield M.G."/>
        </authorList>
    </citation>
    <scope>NUCLEOTIDE SEQUENCE [LARGE SCALE GENOMIC DNA]</scope>
    <source>
        <strain evidence="19 20">H1</strain>
    </source>
</reference>
<evidence type="ECO:0000256" key="1">
    <source>
        <dbReference type="ARBA" id="ARBA00004571"/>
    </source>
</evidence>
<dbReference type="Gene3D" id="3.30.1950.10">
    <property type="entry name" value="wza like domain"/>
    <property type="match status" value="1"/>
</dbReference>
<evidence type="ECO:0000313" key="19">
    <source>
        <dbReference type="EMBL" id="REL26100.1"/>
    </source>
</evidence>
<evidence type="ECO:0000256" key="7">
    <source>
        <dbReference type="ARBA" id="ARBA00022729"/>
    </source>
</evidence>
<evidence type="ECO:0000259" key="16">
    <source>
        <dbReference type="Pfam" id="PF02563"/>
    </source>
</evidence>
<evidence type="ECO:0000256" key="5">
    <source>
        <dbReference type="ARBA" id="ARBA00022597"/>
    </source>
</evidence>
<dbReference type="GO" id="GO:0046930">
    <property type="term" value="C:pore complex"/>
    <property type="evidence" value="ECO:0007669"/>
    <property type="project" value="UniProtKB-KW"/>
</dbReference>
<dbReference type="Pfam" id="PF10531">
    <property type="entry name" value="SLBB"/>
    <property type="match status" value="3"/>
</dbReference>
<dbReference type="Gene3D" id="3.10.560.10">
    <property type="entry name" value="Outer membrane lipoprotein wza domain like"/>
    <property type="match status" value="6"/>
</dbReference>
<evidence type="ECO:0000256" key="8">
    <source>
        <dbReference type="ARBA" id="ARBA00023047"/>
    </source>
</evidence>